<keyword evidence="2 8" id="KW-0812">Transmembrane</keyword>
<organism evidence="9 10">
    <name type="scientific">Cynara cardunculus var. scolymus</name>
    <name type="common">Globe artichoke</name>
    <name type="synonym">Cynara scolymus</name>
    <dbReference type="NCBI Taxonomy" id="59895"/>
    <lineage>
        <taxon>Eukaryota</taxon>
        <taxon>Viridiplantae</taxon>
        <taxon>Streptophyta</taxon>
        <taxon>Embryophyta</taxon>
        <taxon>Tracheophyta</taxon>
        <taxon>Spermatophyta</taxon>
        <taxon>Magnoliopsida</taxon>
        <taxon>eudicotyledons</taxon>
        <taxon>Gunneridae</taxon>
        <taxon>Pentapetalae</taxon>
        <taxon>asterids</taxon>
        <taxon>campanulids</taxon>
        <taxon>Asterales</taxon>
        <taxon>Asteraceae</taxon>
        <taxon>Carduoideae</taxon>
        <taxon>Cardueae</taxon>
        <taxon>Carduinae</taxon>
        <taxon>Cynara</taxon>
    </lineage>
</organism>
<dbReference type="PANTHER" id="PTHR24286:SF12">
    <property type="entry name" value="CYTOCHROME P450 FAMILY PROTEIN, EXPRESSED"/>
    <property type="match status" value="1"/>
</dbReference>
<keyword evidence="10" id="KW-1185">Reference proteome</keyword>
<feature type="binding site" description="axial binding residue" evidence="7">
    <location>
        <position position="775"/>
    </location>
    <ligand>
        <name>heme</name>
        <dbReference type="ChEBI" id="CHEBI:30413"/>
    </ligand>
    <ligandPart>
        <name>Fe</name>
        <dbReference type="ChEBI" id="CHEBI:18248"/>
    </ligandPart>
</feature>
<dbReference type="EMBL" id="LEKV01001831">
    <property type="protein sequence ID" value="KVI06389.1"/>
    <property type="molecule type" value="Genomic_DNA"/>
</dbReference>
<evidence type="ECO:0000256" key="7">
    <source>
        <dbReference type="PIRSR" id="PIRSR602401-1"/>
    </source>
</evidence>
<dbReference type="GO" id="GO:0005506">
    <property type="term" value="F:iron ion binding"/>
    <property type="evidence" value="ECO:0007669"/>
    <property type="project" value="InterPro"/>
</dbReference>
<comment type="caution">
    <text evidence="9">The sequence shown here is derived from an EMBL/GenBank/DDBJ whole genome shotgun (WGS) entry which is preliminary data.</text>
</comment>
<protein>
    <submittedName>
        <fullName evidence="9">Cytochrome P450</fullName>
    </submittedName>
</protein>
<comment type="cofactor">
    <cofactor evidence="7">
        <name>heme</name>
        <dbReference type="ChEBI" id="CHEBI:30413"/>
    </cofactor>
</comment>
<dbReference type="InterPro" id="IPR001128">
    <property type="entry name" value="Cyt_P450"/>
</dbReference>
<evidence type="ECO:0000256" key="3">
    <source>
        <dbReference type="ARBA" id="ARBA00022723"/>
    </source>
</evidence>
<feature type="transmembrane region" description="Helical" evidence="8">
    <location>
        <begin position="417"/>
        <end position="437"/>
    </location>
</feature>
<dbReference type="GO" id="GO:0016020">
    <property type="term" value="C:membrane"/>
    <property type="evidence" value="ECO:0007669"/>
    <property type="project" value="UniProtKB-SubCell"/>
</dbReference>
<dbReference type="GO" id="GO:0020037">
    <property type="term" value="F:heme binding"/>
    <property type="evidence" value="ECO:0007669"/>
    <property type="project" value="InterPro"/>
</dbReference>
<dbReference type="GO" id="GO:0016125">
    <property type="term" value="P:sterol metabolic process"/>
    <property type="evidence" value="ECO:0007669"/>
    <property type="project" value="TreeGrafter"/>
</dbReference>
<keyword evidence="3 7" id="KW-0479">Metal-binding</keyword>
<dbReference type="InterPro" id="IPR017972">
    <property type="entry name" value="Cyt_P450_CS"/>
</dbReference>
<keyword evidence="5" id="KW-0560">Oxidoreductase</keyword>
<dbReference type="GO" id="GO:0010268">
    <property type="term" value="P:brassinosteroid homeostasis"/>
    <property type="evidence" value="ECO:0007669"/>
    <property type="project" value="TreeGrafter"/>
</dbReference>
<dbReference type="Gene3D" id="1.10.630.10">
    <property type="entry name" value="Cytochrome P450"/>
    <property type="match status" value="2"/>
</dbReference>
<gene>
    <name evidence="9" type="ORF">Ccrd_015261</name>
</gene>
<sequence>MTVAIWLSVALGLLPLLWWWNDIWYRLTASFRSSYAVAKLPPGHMGLPIIGEMFTFLWYFKFLRRPDDYINSKRNKHGDGIGMYRTHLFGYPSVIVYSPAANKFVFRHEESFILEWPNVELIGKNSLSAVHGKAHTRIRSLVSRSLNQPDALRRITIFVQPRIISALKSWAERRTINSYKEIKKVTLENMGMYFASFEPGPTIDKLDEYFHRLLAGDEEGGQLSDNEILDNIVNILAAGYETTTLSTMWVIYFLAKYPKVLQKLRDENVSLKKSKNEEFVTSDEMLKMKYTMKVVDETIRLANVAAIVFRTTTKDVQYEGYIIPKGWKVMLWIRYLHTNPDNFDDPLSFNPDRWDAPISASETYRVFGGGSRTKLGISGTMWLTVVPLVIWLLWWWNDIWYGILTATFRSSKGGTKLPPGHMGLPIIGEMFTFLWYFKFLRRPDDYINSKRHKHDDGIGMYRTHLFGRPSIIVFSPAANKFVFRDEERFVLEWPNVEIVGKTSLVAVHGKAHVRIRSFVSRSINQPDALRRIAIVVQPRIISALRSWVERRKIISYNEINKVTFENIGMYFASFEPGPTLDTLDKYFTGLEELEKRNNNDDGSTRPMNDLMDGLMKLKDEEGSQLRENEVLDNIVSILVAGYESTTLATMWAVYYLAKYPKVLQKLREENVSLKKSKTEQLVTSDEMLKMKYTMKVVDETIRLANIAAIVFRTTTKDVQYKGYTIPKGWNVMLWIRYLHTDPENFNDPLSFNPDRWDASMTSGTYQVFGGGSRICVGNMLARLQLAVFLHHLSTGYKWELVNPDAKMKYLSHPKPEDGVEITIEEL</sequence>
<keyword evidence="4 8" id="KW-1133">Transmembrane helix</keyword>
<keyword evidence="7" id="KW-0349">Heme</keyword>
<dbReference type="OMA" id="MQITDDE"/>
<dbReference type="GO" id="GO:0016132">
    <property type="term" value="P:brassinosteroid biosynthetic process"/>
    <property type="evidence" value="ECO:0007669"/>
    <property type="project" value="TreeGrafter"/>
</dbReference>
<dbReference type="Proteomes" id="UP000243975">
    <property type="component" value="Unassembled WGS sequence"/>
</dbReference>
<dbReference type="PRINTS" id="PR00385">
    <property type="entry name" value="P450"/>
</dbReference>
<dbReference type="PRINTS" id="PR00463">
    <property type="entry name" value="EP450I"/>
</dbReference>
<dbReference type="SUPFAM" id="SSF48264">
    <property type="entry name" value="Cytochrome P450"/>
    <property type="match status" value="2"/>
</dbReference>
<evidence type="ECO:0000256" key="5">
    <source>
        <dbReference type="ARBA" id="ARBA00023002"/>
    </source>
</evidence>
<dbReference type="InterPro" id="IPR036396">
    <property type="entry name" value="Cyt_P450_sf"/>
</dbReference>
<proteinExistence type="predicted"/>
<evidence type="ECO:0000313" key="10">
    <source>
        <dbReference type="Proteomes" id="UP000243975"/>
    </source>
</evidence>
<accession>A0A103YC45</accession>
<evidence type="ECO:0000313" key="9">
    <source>
        <dbReference type="EMBL" id="KVI06389.1"/>
    </source>
</evidence>
<feature type="transmembrane region" description="Helical" evidence="8">
    <location>
        <begin position="41"/>
        <end position="60"/>
    </location>
</feature>
<evidence type="ECO:0000256" key="8">
    <source>
        <dbReference type="SAM" id="Phobius"/>
    </source>
</evidence>
<evidence type="ECO:0000256" key="2">
    <source>
        <dbReference type="ARBA" id="ARBA00022692"/>
    </source>
</evidence>
<reference evidence="9 10" key="1">
    <citation type="journal article" date="2016" name="Sci. Rep.">
        <title>The genome sequence of the outbreeding globe artichoke constructed de novo incorporating a phase-aware low-pass sequencing strategy of F1 progeny.</title>
        <authorList>
            <person name="Scaglione D."/>
            <person name="Reyes-Chin-Wo S."/>
            <person name="Acquadro A."/>
            <person name="Froenicke L."/>
            <person name="Portis E."/>
            <person name="Beitel C."/>
            <person name="Tirone M."/>
            <person name="Mauro R."/>
            <person name="Lo Monaco A."/>
            <person name="Mauromicale G."/>
            <person name="Faccioli P."/>
            <person name="Cattivelli L."/>
            <person name="Rieseberg L."/>
            <person name="Michelmore R."/>
            <person name="Lanteri S."/>
        </authorList>
    </citation>
    <scope>NUCLEOTIDE SEQUENCE [LARGE SCALE GENOMIC DNA]</scope>
    <source>
        <strain evidence="9">2C</strain>
    </source>
</reference>
<dbReference type="GO" id="GO:0004497">
    <property type="term" value="F:monooxygenase activity"/>
    <property type="evidence" value="ECO:0007669"/>
    <property type="project" value="InterPro"/>
</dbReference>
<evidence type="ECO:0000256" key="6">
    <source>
        <dbReference type="ARBA" id="ARBA00023004"/>
    </source>
</evidence>
<dbReference type="STRING" id="59895.A0A103YC45"/>
<evidence type="ECO:0000256" key="4">
    <source>
        <dbReference type="ARBA" id="ARBA00022989"/>
    </source>
</evidence>
<feature type="transmembrane region" description="Helical" evidence="8">
    <location>
        <begin position="5"/>
        <end position="21"/>
    </location>
</feature>
<dbReference type="AlphaFoldDB" id="A0A103YC45"/>
<name>A0A103YC45_CYNCS</name>
<keyword evidence="6 7" id="KW-0408">Iron</keyword>
<dbReference type="GO" id="GO:0016705">
    <property type="term" value="F:oxidoreductase activity, acting on paired donors, with incorporation or reduction of molecular oxygen"/>
    <property type="evidence" value="ECO:0007669"/>
    <property type="project" value="InterPro"/>
</dbReference>
<feature type="transmembrane region" description="Helical" evidence="8">
    <location>
        <begin position="375"/>
        <end position="397"/>
    </location>
</feature>
<comment type="subcellular location">
    <subcellularLocation>
        <location evidence="1">Membrane</location>
        <topology evidence="1">Single-pass membrane protein</topology>
    </subcellularLocation>
</comment>
<evidence type="ECO:0000256" key="1">
    <source>
        <dbReference type="ARBA" id="ARBA00004167"/>
    </source>
</evidence>
<dbReference type="InterPro" id="IPR002401">
    <property type="entry name" value="Cyt_P450_E_grp-I"/>
</dbReference>
<dbReference type="PANTHER" id="PTHR24286">
    <property type="entry name" value="CYTOCHROME P450 26"/>
    <property type="match status" value="1"/>
</dbReference>
<dbReference type="Gramene" id="KVI06389">
    <property type="protein sequence ID" value="KVI06389"/>
    <property type="gene ID" value="Ccrd_015261"/>
</dbReference>
<keyword evidence="8" id="KW-0472">Membrane</keyword>
<dbReference type="PROSITE" id="PS00086">
    <property type="entry name" value="CYTOCHROME_P450"/>
    <property type="match status" value="1"/>
</dbReference>
<dbReference type="Pfam" id="PF00067">
    <property type="entry name" value="p450"/>
    <property type="match status" value="2"/>
</dbReference>